<evidence type="ECO:0000313" key="3">
    <source>
        <dbReference type="Proteomes" id="UP000054359"/>
    </source>
</evidence>
<dbReference type="SUPFAM" id="SSF54236">
    <property type="entry name" value="Ubiquitin-like"/>
    <property type="match status" value="1"/>
</dbReference>
<dbReference type="Proteomes" id="UP000054359">
    <property type="component" value="Unassembled WGS sequence"/>
</dbReference>
<feature type="domain" description="TANK binding kinase 1 ubiquitin-like" evidence="1">
    <location>
        <begin position="2"/>
        <end position="76"/>
    </location>
</feature>
<dbReference type="AlphaFoldDB" id="A0A087U124"/>
<accession>A0A087U124</accession>
<evidence type="ECO:0000313" key="2">
    <source>
        <dbReference type="EMBL" id="KFM71063.1"/>
    </source>
</evidence>
<dbReference type="InterPro" id="IPR029071">
    <property type="entry name" value="Ubiquitin-like_domsf"/>
</dbReference>
<dbReference type="STRING" id="407821.A0A087U124"/>
<dbReference type="Gene3D" id="3.10.20.90">
    <property type="entry name" value="Phosphatidylinositol 3-kinase Catalytic Subunit, Chain A, domain 1"/>
    <property type="match status" value="1"/>
</dbReference>
<dbReference type="Pfam" id="PF18396">
    <property type="entry name" value="TBK1_ULD"/>
    <property type="match status" value="1"/>
</dbReference>
<feature type="non-terminal residue" evidence="2">
    <location>
        <position position="96"/>
    </location>
</feature>
<keyword evidence="3" id="KW-1185">Reference proteome</keyword>
<organism evidence="2 3">
    <name type="scientific">Stegodyphus mimosarum</name>
    <name type="common">African social velvet spider</name>
    <dbReference type="NCBI Taxonomy" id="407821"/>
    <lineage>
        <taxon>Eukaryota</taxon>
        <taxon>Metazoa</taxon>
        <taxon>Ecdysozoa</taxon>
        <taxon>Arthropoda</taxon>
        <taxon>Chelicerata</taxon>
        <taxon>Arachnida</taxon>
        <taxon>Araneae</taxon>
        <taxon>Araneomorphae</taxon>
        <taxon>Entelegynae</taxon>
        <taxon>Eresoidea</taxon>
        <taxon>Eresidae</taxon>
        <taxon>Stegodyphus</taxon>
    </lineage>
</organism>
<evidence type="ECO:0000259" key="1">
    <source>
        <dbReference type="Pfam" id="PF18396"/>
    </source>
</evidence>
<gene>
    <name evidence="2" type="ORF">X975_07653</name>
</gene>
<reference evidence="2 3" key="1">
    <citation type="submission" date="2013-11" db="EMBL/GenBank/DDBJ databases">
        <title>Genome sequencing of Stegodyphus mimosarum.</title>
        <authorList>
            <person name="Bechsgaard J."/>
        </authorList>
    </citation>
    <scope>NUCLEOTIDE SEQUENCE [LARGE SCALE GENOMIC DNA]</scope>
</reference>
<proteinExistence type="predicted"/>
<name>A0A087U124_STEMI</name>
<sequence>MNNVKEITLYMKPNKKFQDLKEQIEIQCKVPIEKQYLLLNKSSLETQYDSTMGISVFPATSYAQPLMLIHLERTNVKGSESIPLVSSLVSFPPFPD</sequence>
<protein>
    <recommendedName>
        <fullName evidence="1">TANK binding kinase 1 ubiquitin-like domain-containing protein</fullName>
    </recommendedName>
</protein>
<dbReference type="EMBL" id="KK117649">
    <property type="protein sequence ID" value="KFM71063.1"/>
    <property type="molecule type" value="Genomic_DNA"/>
</dbReference>
<dbReference type="InterPro" id="IPR041087">
    <property type="entry name" value="TBK1_ULD"/>
</dbReference>